<evidence type="ECO:0000313" key="3">
    <source>
        <dbReference type="EMBL" id="KIJ64747.1"/>
    </source>
</evidence>
<dbReference type="Proteomes" id="UP000053820">
    <property type="component" value="Unassembled WGS sequence"/>
</dbReference>
<feature type="compositionally biased region" description="Polar residues" evidence="1">
    <location>
        <begin position="35"/>
        <end position="45"/>
    </location>
</feature>
<evidence type="ECO:0000256" key="2">
    <source>
        <dbReference type="SAM" id="SignalP"/>
    </source>
</evidence>
<protein>
    <submittedName>
        <fullName evidence="3">Uncharacterized protein</fullName>
    </submittedName>
</protein>
<organism evidence="3 4">
    <name type="scientific">Hydnomerulius pinastri MD-312</name>
    <dbReference type="NCBI Taxonomy" id="994086"/>
    <lineage>
        <taxon>Eukaryota</taxon>
        <taxon>Fungi</taxon>
        <taxon>Dikarya</taxon>
        <taxon>Basidiomycota</taxon>
        <taxon>Agaricomycotina</taxon>
        <taxon>Agaricomycetes</taxon>
        <taxon>Agaricomycetidae</taxon>
        <taxon>Boletales</taxon>
        <taxon>Boletales incertae sedis</taxon>
        <taxon>Leucogyrophana</taxon>
    </lineage>
</organism>
<dbReference type="AlphaFoldDB" id="A0A0C9WG37"/>
<keyword evidence="2" id="KW-0732">Signal</keyword>
<dbReference type="HOGENOM" id="CLU_2758094_0_0_1"/>
<feature type="chain" id="PRO_5002205951" evidence="2">
    <location>
        <begin position="24"/>
        <end position="70"/>
    </location>
</feature>
<reference evidence="3 4" key="1">
    <citation type="submission" date="2014-04" db="EMBL/GenBank/DDBJ databases">
        <title>Evolutionary Origins and Diversification of the Mycorrhizal Mutualists.</title>
        <authorList>
            <consortium name="DOE Joint Genome Institute"/>
            <consortium name="Mycorrhizal Genomics Consortium"/>
            <person name="Kohler A."/>
            <person name="Kuo A."/>
            <person name="Nagy L.G."/>
            <person name="Floudas D."/>
            <person name="Copeland A."/>
            <person name="Barry K.W."/>
            <person name="Cichocki N."/>
            <person name="Veneault-Fourrey C."/>
            <person name="LaButti K."/>
            <person name="Lindquist E.A."/>
            <person name="Lipzen A."/>
            <person name="Lundell T."/>
            <person name="Morin E."/>
            <person name="Murat C."/>
            <person name="Riley R."/>
            <person name="Ohm R."/>
            <person name="Sun H."/>
            <person name="Tunlid A."/>
            <person name="Henrissat B."/>
            <person name="Grigoriev I.V."/>
            <person name="Hibbett D.S."/>
            <person name="Martin F."/>
        </authorList>
    </citation>
    <scope>NUCLEOTIDE SEQUENCE [LARGE SCALE GENOMIC DNA]</scope>
    <source>
        <strain evidence="3 4">MD-312</strain>
    </source>
</reference>
<name>A0A0C9WG37_9AGAM</name>
<feature type="region of interest" description="Disordered" evidence="1">
    <location>
        <begin position="33"/>
        <end position="59"/>
    </location>
</feature>
<keyword evidence="4" id="KW-1185">Reference proteome</keyword>
<accession>A0A0C9WG37</accession>
<feature type="signal peptide" evidence="2">
    <location>
        <begin position="1"/>
        <end position="23"/>
    </location>
</feature>
<dbReference type="EMBL" id="KN839845">
    <property type="protein sequence ID" value="KIJ64747.1"/>
    <property type="molecule type" value="Genomic_DNA"/>
</dbReference>
<evidence type="ECO:0000313" key="4">
    <source>
        <dbReference type="Proteomes" id="UP000053820"/>
    </source>
</evidence>
<sequence>MSAIWSLWMPVLHITNLQSLVFATCDNFAQDKTSRGQSHGANSVKVTPVPNDGGKITDHISDLGKAEEWI</sequence>
<proteinExistence type="predicted"/>
<gene>
    <name evidence="3" type="ORF">HYDPIDRAFT_111341</name>
</gene>
<evidence type="ECO:0000256" key="1">
    <source>
        <dbReference type="SAM" id="MobiDB-lite"/>
    </source>
</evidence>